<feature type="compositionally biased region" description="Basic and acidic residues" evidence="1">
    <location>
        <begin position="69"/>
        <end position="88"/>
    </location>
</feature>
<dbReference type="EMBL" id="NCSJ02000326">
    <property type="protein sequence ID" value="RFU25525.1"/>
    <property type="molecule type" value="Genomic_DNA"/>
</dbReference>
<dbReference type="OrthoDB" id="3063476at2759"/>
<accession>A0A3E2GWI0</accession>
<reference evidence="2 3" key="1">
    <citation type="submission" date="2018-05" db="EMBL/GenBank/DDBJ databases">
        <title>Draft genome sequence of Scytalidium lignicola DSM 105466, a ubiquitous saprotrophic fungus.</title>
        <authorList>
            <person name="Buettner E."/>
            <person name="Gebauer A.M."/>
            <person name="Hofrichter M."/>
            <person name="Liers C."/>
            <person name="Kellner H."/>
        </authorList>
    </citation>
    <scope>NUCLEOTIDE SEQUENCE [LARGE SCALE GENOMIC DNA]</scope>
    <source>
        <strain evidence="2 3">DSM 105466</strain>
    </source>
</reference>
<feature type="compositionally biased region" description="Low complexity" evidence="1">
    <location>
        <begin position="15"/>
        <end position="25"/>
    </location>
</feature>
<name>A0A3E2GWI0_SCYLI</name>
<organism evidence="2 3">
    <name type="scientific">Scytalidium lignicola</name>
    <name type="common">Hyphomycete</name>
    <dbReference type="NCBI Taxonomy" id="5539"/>
    <lineage>
        <taxon>Eukaryota</taxon>
        <taxon>Fungi</taxon>
        <taxon>Dikarya</taxon>
        <taxon>Ascomycota</taxon>
        <taxon>Pezizomycotina</taxon>
        <taxon>Leotiomycetes</taxon>
        <taxon>Leotiomycetes incertae sedis</taxon>
        <taxon>Scytalidium</taxon>
    </lineage>
</organism>
<feature type="non-terminal residue" evidence="2">
    <location>
        <position position="1"/>
    </location>
</feature>
<feature type="non-terminal residue" evidence="2">
    <location>
        <position position="155"/>
    </location>
</feature>
<dbReference type="PANTHER" id="PTHR34693">
    <property type="entry name" value="PROTEIN PAR32"/>
    <property type="match status" value="1"/>
</dbReference>
<dbReference type="PANTHER" id="PTHR34693:SF1">
    <property type="entry name" value="PROTEIN PAR32"/>
    <property type="match status" value="1"/>
</dbReference>
<dbReference type="AlphaFoldDB" id="A0A3E2GWI0"/>
<evidence type="ECO:0000313" key="3">
    <source>
        <dbReference type="Proteomes" id="UP000258309"/>
    </source>
</evidence>
<feature type="region of interest" description="Disordered" evidence="1">
    <location>
        <begin position="1"/>
        <end position="97"/>
    </location>
</feature>
<keyword evidence="3" id="KW-1185">Reference proteome</keyword>
<evidence type="ECO:0000256" key="1">
    <source>
        <dbReference type="SAM" id="MobiDB-lite"/>
    </source>
</evidence>
<gene>
    <name evidence="2" type="ORF">B7463_g10805</name>
</gene>
<protein>
    <submittedName>
        <fullName evidence="2">Uncharacterized protein</fullName>
    </submittedName>
</protein>
<dbReference type="InterPro" id="IPR022024">
    <property type="entry name" value="DUF3602"/>
</dbReference>
<dbReference type="InterPro" id="IPR053203">
    <property type="entry name" value="Cisplatin_resist-associated"/>
</dbReference>
<proteinExistence type="predicted"/>
<evidence type="ECO:0000313" key="2">
    <source>
        <dbReference type="EMBL" id="RFU25525.1"/>
    </source>
</evidence>
<dbReference type="OMA" id="NMARNTD"/>
<dbReference type="Pfam" id="PF12223">
    <property type="entry name" value="DUF3602"/>
    <property type="match status" value="1"/>
</dbReference>
<feature type="region of interest" description="Disordered" evidence="1">
    <location>
        <begin position="121"/>
        <end position="141"/>
    </location>
</feature>
<dbReference type="Proteomes" id="UP000258309">
    <property type="component" value="Unassembled WGS sequence"/>
</dbReference>
<feature type="compositionally biased region" description="Basic and acidic residues" evidence="1">
    <location>
        <begin position="127"/>
        <end position="141"/>
    </location>
</feature>
<comment type="caution">
    <text evidence="2">The sequence shown here is derived from an EMBL/GenBank/DDBJ whole genome shotgun (WGS) entry which is preliminary data.</text>
</comment>
<sequence>MAAVVEPVTSDRRSSSSSRRGNTSHGRGGAGNLGAKGKDIDPTDLETPTLKTEVYTTGRGGSGNMARNTDPDSARRAQDVTVPPRRESASSQHVGRGGAANVFKHSAEEIAALKQQHQWESAIADSNDSKHGQETVHKGFADKGKEWLLKKAGKA</sequence>